<keyword evidence="12" id="KW-1185">Reference proteome</keyword>
<dbReference type="PANTHER" id="PTHR43634">
    <property type="entry name" value="OW CONDUCTANCE MECHANOSENSITIVE CHANNEL"/>
    <property type="match status" value="1"/>
</dbReference>
<evidence type="ECO:0000259" key="10">
    <source>
        <dbReference type="Pfam" id="PF21088"/>
    </source>
</evidence>
<dbReference type="PROSITE" id="PS01246">
    <property type="entry name" value="UPF0003"/>
    <property type="match status" value="1"/>
</dbReference>
<evidence type="ECO:0000256" key="6">
    <source>
        <dbReference type="ARBA" id="ARBA00023136"/>
    </source>
</evidence>
<accession>A0ABQ6M1D2</accession>
<keyword evidence="5 7" id="KW-1133">Transmembrane helix</keyword>
<reference evidence="11 12" key="1">
    <citation type="submission" date="2023-04" db="EMBL/GenBank/DDBJ databases">
        <title>Marinobulbifer ophiurae gen. nov., sp. Nov., isolate from tissue of brittle star Ophioplocus japonicus.</title>
        <authorList>
            <person name="Kawano K."/>
            <person name="Sawayama S."/>
            <person name="Nakagawa S."/>
        </authorList>
    </citation>
    <scope>NUCLEOTIDE SEQUENCE [LARGE SCALE GENOMIC DNA]</scope>
    <source>
        <strain evidence="11 12">NKW57</strain>
    </source>
</reference>
<sequence>MHQVEFLREKLKLFSGWVGEGNSWIVEIFVIVFLTLLAAWFLQRFIDRLARRAEGTANPWDDALVGAIEAPGRVLVWLLGLSVAAGIAGEQTGVSIFDYVAEFREVGVILVLAWFAVRFVRNAEENLRDPRYTSKPVDVTTVRAIGKLVRISILITAAMVVMQKLGYSISGVLAFGGIGGLAVGFAAKDLLANFFGGLMIYLDRPFAVGDWIRSPDKEIEGTVEDIGWRLTRIRTFDKRPLYIPNATFTQISVENPSRMLNRRIYETIGVRYDDAAAIPGIISSVKEMLKQHPEIDTQQTLIVNFNAFAASSLDFFIYTFTKTTDWIRYHEIKQDVLLRVLQIIDEHGASCAFPTRTVHMPDNLRLETIQAAGVRE</sequence>
<evidence type="ECO:0000256" key="1">
    <source>
        <dbReference type="ARBA" id="ARBA00004651"/>
    </source>
</evidence>
<dbReference type="SUPFAM" id="SSF82689">
    <property type="entry name" value="Mechanosensitive channel protein MscS (YggB), C-terminal domain"/>
    <property type="match status" value="1"/>
</dbReference>
<evidence type="ECO:0000256" key="5">
    <source>
        <dbReference type="ARBA" id="ARBA00022989"/>
    </source>
</evidence>
<dbReference type="InterPro" id="IPR006685">
    <property type="entry name" value="MscS_channel_2nd"/>
</dbReference>
<dbReference type="InterPro" id="IPR023408">
    <property type="entry name" value="MscS_beta-dom_sf"/>
</dbReference>
<evidence type="ECO:0000256" key="3">
    <source>
        <dbReference type="ARBA" id="ARBA00022475"/>
    </source>
</evidence>
<comment type="caution">
    <text evidence="11">The sequence shown here is derived from an EMBL/GenBank/DDBJ whole genome shotgun (WGS) entry which is preliminary data.</text>
</comment>
<dbReference type="PANTHER" id="PTHR43634:SF2">
    <property type="entry name" value="LOW CONDUCTANCE MECHANOSENSITIVE CHANNEL YNAI"/>
    <property type="match status" value="1"/>
</dbReference>
<comment type="subcellular location">
    <subcellularLocation>
        <location evidence="1">Cell membrane</location>
        <topology evidence="1">Multi-pass membrane protein</topology>
    </subcellularLocation>
</comment>
<gene>
    <name evidence="11" type="ORF">MNKW57_24890</name>
</gene>
<dbReference type="Gene3D" id="2.30.30.60">
    <property type="match status" value="1"/>
</dbReference>
<evidence type="ECO:0000256" key="2">
    <source>
        <dbReference type="ARBA" id="ARBA00008017"/>
    </source>
</evidence>
<dbReference type="Pfam" id="PF00924">
    <property type="entry name" value="MS_channel_2nd"/>
    <property type="match status" value="1"/>
</dbReference>
<evidence type="ECO:0000259" key="8">
    <source>
        <dbReference type="Pfam" id="PF00924"/>
    </source>
</evidence>
<dbReference type="InterPro" id="IPR011014">
    <property type="entry name" value="MscS_channel_TM-2"/>
</dbReference>
<dbReference type="Gene3D" id="1.10.287.1260">
    <property type="match status" value="1"/>
</dbReference>
<dbReference type="Pfam" id="PF21082">
    <property type="entry name" value="MS_channel_3rd"/>
    <property type="match status" value="1"/>
</dbReference>
<dbReference type="SUPFAM" id="SSF50182">
    <property type="entry name" value="Sm-like ribonucleoproteins"/>
    <property type="match status" value="1"/>
</dbReference>
<feature type="domain" description="Mechanosensitive ion channel MscS C-terminal" evidence="9">
    <location>
        <begin position="267"/>
        <end position="350"/>
    </location>
</feature>
<evidence type="ECO:0000313" key="12">
    <source>
        <dbReference type="Proteomes" id="UP001224392"/>
    </source>
</evidence>
<dbReference type="InterPro" id="IPR006686">
    <property type="entry name" value="MscS_channel_CS"/>
</dbReference>
<feature type="transmembrane region" description="Helical" evidence="7">
    <location>
        <begin position="167"/>
        <end position="187"/>
    </location>
</feature>
<dbReference type="InterPro" id="IPR049278">
    <property type="entry name" value="MS_channel_C"/>
</dbReference>
<organism evidence="11 12">
    <name type="scientific">Biformimicrobium ophioploci</name>
    <dbReference type="NCBI Taxonomy" id="3036711"/>
    <lineage>
        <taxon>Bacteria</taxon>
        <taxon>Pseudomonadati</taxon>
        <taxon>Pseudomonadota</taxon>
        <taxon>Gammaproteobacteria</taxon>
        <taxon>Cellvibrionales</taxon>
        <taxon>Microbulbiferaceae</taxon>
        <taxon>Biformimicrobium</taxon>
    </lineage>
</organism>
<evidence type="ECO:0000259" key="9">
    <source>
        <dbReference type="Pfam" id="PF21082"/>
    </source>
</evidence>
<name>A0ABQ6M1D2_9GAMM</name>
<dbReference type="Pfam" id="PF21088">
    <property type="entry name" value="MS_channel_1st"/>
    <property type="match status" value="1"/>
</dbReference>
<feature type="transmembrane region" description="Helical" evidence="7">
    <location>
        <begin position="24"/>
        <end position="42"/>
    </location>
</feature>
<evidence type="ECO:0000256" key="4">
    <source>
        <dbReference type="ARBA" id="ARBA00022692"/>
    </source>
</evidence>
<keyword evidence="3" id="KW-1003">Cell membrane</keyword>
<dbReference type="Proteomes" id="UP001224392">
    <property type="component" value="Unassembled WGS sequence"/>
</dbReference>
<keyword evidence="4 7" id="KW-0812">Transmembrane</keyword>
<evidence type="ECO:0000313" key="11">
    <source>
        <dbReference type="EMBL" id="GMG88168.1"/>
    </source>
</evidence>
<evidence type="ECO:0000256" key="7">
    <source>
        <dbReference type="SAM" id="Phobius"/>
    </source>
</evidence>
<feature type="domain" description="Mechanosensitive ion channel MscS" evidence="8">
    <location>
        <begin position="189"/>
        <end position="258"/>
    </location>
</feature>
<protein>
    <submittedName>
        <fullName evidence="11">Mechanosensitive ion channel family protein</fullName>
    </submittedName>
</protein>
<dbReference type="InterPro" id="IPR010920">
    <property type="entry name" value="LSM_dom_sf"/>
</dbReference>
<comment type="similarity">
    <text evidence="2">Belongs to the MscS (TC 1.A.23) family.</text>
</comment>
<dbReference type="InterPro" id="IPR011066">
    <property type="entry name" value="MscS_channel_C_sf"/>
</dbReference>
<keyword evidence="6 7" id="KW-0472">Membrane</keyword>
<feature type="domain" description="Mechanosensitive ion channel transmembrane helices 2/3" evidence="10">
    <location>
        <begin position="147"/>
        <end position="188"/>
    </location>
</feature>
<dbReference type="SUPFAM" id="SSF82861">
    <property type="entry name" value="Mechanosensitive channel protein MscS (YggB), transmembrane region"/>
    <property type="match status" value="1"/>
</dbReference>
<proteinExistence type="inferred from homology"/>
<dbReference type="EMBL" id="BSYJ01000005">
    <property type="protein sequence ID" value="GMG88168.1"/>
    <property type="molecule type" value="Genomic_DNA"/>
</dbReference>
<dbReference type="Gene3D" id="3.30.70.100">
    <property type="match status" value="1"/>
</dbReference>
<dbReference type="InterPro" id="IPR045042">
    <property type="entry name" value="YnaI-like"/>
</dbReference>
<dbReference type="InterPro" id="IPR049142">
    <property type="entry name" value="MS_channel_1st"/>
</dbReference>